<reference evidence="2 3" key="2">
    <citation type="journal article" date="2023" name="Mol. Biol. Evol.">
        <title>Genomics of Secondarily Temperate Adaptation in the Only Non-Antarctic Icefish.</title>
        <authorList>
            <person name="Rivera-Colon A.G."/>
            <person name="Rayamajhi N."/>
            <person name="Minhas B.F."/>
            <person name="Madrigal G."/>
            <person name="Bilyk K.T."/>
            <person name="Yoon V."/>
            <person name="Hune M."/>
            <person name="Gregory S."/>
            <person name="Cheng C.H.C."/>
            <person name="Catchen J.M."/>
        </authorList>
    </citation>
    <scope>NUCLEOTIDE SEQUENCE [LARGE SCALE GENOMIC DNA]</scope>
    <source>
        <strain evidence="2">JMC-PN-2008</strain>
    </source>
</reference>
<evidence type="ECO:0000256" key="1">
    <source>
        <dbReference type="SAM" id="MobiDB-lite"/>
    </source>
</evidence>
<keyword evidence="3" id="KW-1185">Reference proteome</keyword>
<dbReference type="AlphaFoldDB" id="A0AAN8A9F6"/>
<protein>
    <submittedName>
        <fullName evidence="2">Uncharacterized protein</fullName>
    </submittedName>
</protein>
<comment type="caution">
    <text evidence="2">The sequence shown here is derived from an EMBL/GenBank/DDBJ whole genome shotgun (WGS) entry which is preliminary data.</text>
</comment>
<feature type="compositionally biased region" description="Basic and acidic residues" evidence="1">
    <location>
        <begin position="136"/>
        <end position="161"/>
    </location>
</feature>
<reference evidence="2 3" key="1">
    <citation type="journal article" date="2023" name="Genes (Basel)">
        <title>Chromosome-Level Genome Assembly and Circadian Gene Repertoire of the Patagonia Blennie Eleginops maclovinus-The Closest Ancestral Proxy of Antarctic Cryonotothenioids.</title>
        <authorList>
            <person name="Cheng C.C."/>
            <person name="Rivera-Colon A.G."/>
            <person name="Minhas B.F."/>
            <person name="Wilson L."/>
            <person name="Rayamajhi N."/>
            <person name="Vargas-Chacoff L."/>
            <person name="Catchen J.M."/>
        </authorList>
    </citation>
    <scope>NUCLEOTIDE SEQUENCE [LARGE SCALE GENOMIC DNA]</scope>
    <source>
        <strain evidence="2">JMC-PN-2008</strain>
    </source>
</reference>
<name>A0AAN8A9F6_ELEMC</name>
<proteinExistence type="predicted"/>
<feature type="region of interest" description="Disordered" evidence="1">
    <location>
        <begin position="102"/>
        <end position="172"/>
    </location>
</feature>
<evidence type="ECO:0000313" key="3">
    <source>
        <dbReference type="Proteomes" id="UP001346869"/>
    </source>
</evidence>
<accession>A0AAN8A9F6</accession>
<gene>
    <name evidence="2" type="ORF">PBY51_017023</name>
</gene>
<dbReference type="Proteomes" id="UP001346869">
    <property type="component" value="Unassembled WGS sequence"/>
</dbReference>
<organism evidence="2 3">
    <name type="scientific">Eleginops maclovinus</name>
    <name type="common">Patagonian blennie</name>
    <name type="synonym">Eleginus maclovinus</name>
    <dbReference type="NCBI Taxonomy" id="56733"/>
    <lineage>
        <taxon>Eukaryota</taxon>
        <taxon>Metazoa</taxon>
        <taxon>Chordata</taxon>
        <taxon>Craniata</taxon>
        <taxon>Vertebrata</taxon>
        <taxon>Euteleostomi</taxon>
        <taxon>Actinopterygii</taxon>
        <taxon>Neopterygii</taxon>
        <taxon>Teleostei</taxon>
        <taxon>Neoteleostei</taxon>
        <taxon>Acanthomorphata</taxon>
        <taxon>Eupercaria</taxon>
        <taxon>Perciformes</taxon>
        <taxon>Notothenioidei</taxon>
        <taxon>Eleginopidae</taxon>
        <taxon>Eleginops</taxon>
    </lineage>
</organism>
<sequence length="172" mass="18278">MGKLGTRQQASVNSQLVGAETLAAALTLIQLKSHLFAGEAGATGIGGVWVGAEKASRFAQQLRGPTFAGSCMDSPSVPPLCPPPPPTVHTCSCLQQMFEVNLPPPSSSSSSSHKPKKKKNKKDTQKLPLAALRTPRPGEWEGGFREEEQRREVLVGKERKGGGTAYVQGGRF</sequence>
<evidence type="ECO:0000313" key="2">
    <source>
        <dbReference type="EMBL" id="KAK5847934.1"/>
    </source>
</evidence>
<dbReference type="EMBL" id="JAUZQC010000026">
    <property type="protein sequence ID" value="KAK5847934.1"/>
    <property type="molecule type" value="Genomic_DNA"/>
</dbReference>